<evidence type="ECO:0000313" key="4">
    <source>
        <dbReference type="Proteomes" id="UP001337681"/>
    </source>
</evidence>
<dbReference type="Proteomes" id="UP001337681">
    <property type="component" value="Unassembled WGS sequence"/>
</dbReference>
<keyword evidence="2" id="KW-0119">Carbohydrate metabolism</keyword>
<dbReference type="EC" id="3.1.1.-" evidence="3"/>
<dbReference type="InterPro" id="IPR050282">
    <property type="entry name" value="Cycloisomerase_2"/>
</dbReference>
<sequence length="368" mass="40603">MRSFRFLLLLIFVLPFNVVGQIYPLIVGTYTGPGKNKGVHALIFDSQDGSIIATNNFVQTDNPSFTSISEDGNFVYSVNESGEKSGVSAFKFDHDLNQLKLINRIAMSSLDPCYIVVNKKHAITANYSSGDVSVFPIDQNGGLKDAIQTVKHTGKSLNPIRQNKPHAHMIAFTPDRKHILVSDLGIDKVILYTYDENSDEPLTFKQSFDVPQGAGPRHMTFSNDGKTLFVLGELDGNIHIFDFENNQLKLKNSISTIFPARDINEFNAAHIQLSADGKFLYASVRGKENIISVFEIKENGTLIPVQQVPSNGMGPRNFTISPDGAWLLVAHQNSQSIIVFNIDAESGKLTQVGIDFRIAAPVSLQFIL</sequence>
<dbReference type="RefSeq" id="WP_330144980.1">
    <property type="nucleotide sequence ID" value="NZ_JAZDQU010000001.1"/>
</dbReference>
<evidence type="ECO:0000313" key="3">
    <source>
        <dbReference type="EMBL" id="MEE1884062.1"/>
    </source>
</evidence>
<gene>
    <name evidence="3" type="ORF">VRU49_01400</name>
</gene>
<dbReference type="PANTHER" id="PTHR30344:SF1">
    <property type="entry name" value="6-PHOSPHOGLUCONOLACTONASE"/>
    <property type="match status" value="1"/>
</dbReference>
<evidence type="ECO:0000256" key="2">
    <source>
        <dbReference type="ARBA" id="ARBA00022526"/>
    </source>
</evidence>
<keyword evidence="4" id="KW-1185">Reference proteome</keyword>
<protein>
    <submittedName>
        <fullName evidence="3">Lactonase family protein</fullName>
        <ecNumber evidence="3">3.1.1.-</ecNumber>
    </submittedName>
</protein>
<proteinExistence type="inferred from homology"/>
<dbReference type="InterPro" id="IPR011048">
    <property type="entry name" value="Haem_d1_sf"/>
</dbReference>
<dbReference type="EMBL" id="JAZDQU010000001">
    <property type="protein sequence ID" value="MEE1884062.1"/>
    <property type="molecule type" value="Genomic_DNA"/>
</dbReference>
<reference evidence="3 4" key="1">
    <citation type="submission" date="2024-01" db="EMBL/GenBank/DDBJ databases">
        <title>Pedobacter sp. nov., isolated from oil-contaminated soil.</title>
        <authorList>
            <person name="Le N.T.T."/>
        </authorList>
    </citation>
    <scope>NUCLEOTIDE SEQUENCE [LARGE SCALE GENOMIC DNA]</scope>
    <source>
        <strain evidence="3 4">VNH31</strain>
    </source>
</reference>
<name>A0ABU7GYC6_9SPHI</name>
<accession>A0ABU7GYC6</accession>
<evidence type="ECO:0000256" key="1">
    <source>
        <dbReference type="ARBA" id="ARBA00005564"/>
    </source>
</evidence>
<dbReference type="GO" id="GO:0016787">
    <property type="term" value="F:hydrolase activity"/>
    <property type="evidence" value="ECO:0007669"/>
    <property type="project" value="UniProtKB-KW"/>
</dbReference>
<dbReference type="Pfam" id="PF10282">
    <property type="entry name" value="Lactonase"/>
    <property type="match status" value="1"/>
</dbReference>
<dbReference type="InterPro" id="IPR019405">
    <property type="entry name" value="Lactonase_7-beta_prop"/>
</dbReference>
<dbReference type="SUPFAM" id="SSF51004">
    <property type="entry name" value="C-terminal (heme d1) domain of cytochrome cd1-nitrite reductase"/>
    <property type="match status" value="1"/>
</dbReference>
<dbReference type="Gene3D" id="2.130.10.10">
    <property type="entry name" value="YVTN repeat-like/Quinoprotein amine dehydrogenase"/>
    <property type="match status" value="1"/>
</dbReference>
<comment type="caution">
    <text evidence="3">The sequence shown here is derived from an EMBL/GenBank/DDBJ whole genome shotgun (WGS) entry which is preliminary data.</text>
</comment>
<comment type="similarity">
    <text evidence="1">Belongs to the cycloisomerase 2 family.</text>
</comment>
<keyword evidence="2" id="KW-0313">Glucose metabolism</keyword>
<dbReference type="PANTHER" id="PTHR30344">
    <property type="entry name" value="6-PHOSPHOGLUCONOLACTONASE-RELATED"/>
    <property type="match status" value="1"/>
</dbReference>
<keyword evidence="3" id="KW-0378">Hydrolase</keyword>
<organism evidence="3 4">
    <name type="scientific">Pedobacter flavus</name>
    <dbReference type="NCBI Taxonomy" id="3113906"/>
    <lineage>
        <taxon>Bacteria</taxon>
        <taxon>Pseudomonadati</taxon>
        <taxon>Bacteroidota</taxon>
        <taxon>Sphingobacteriia</taxon>
        <taxon>Sphingobacteriales</taxon>
        <taxon>Sphingobacteriaceae</taxon>
        <taxon>Pedobacter</taxon>
    </lineage>
</organism>
<dbReference type="InterPro" id="IPR015943">
    <property type="entry name" value="WD40/YVTN_repeat-like_dom_sf"/>
</dbReference>